<reference evidence="10" key="1">
    <citation type="submission" date="2016-11" db="UniProtKB">
        <authorList>
            <consortium name="WormBaseParasite"/>
        </authorList>
    </citation>
    <scope>IDENTIFICATION</scope>
</reference>
<dbReference type="GO" id="GO:0009113">
    <property type="term" value="P:purine nucleobase biosynthetic process"/>
    <property type="evidence" value="ECO:0007669"/>
    <property type="project" value="InterPro"/>
</dbReference>
<dbReference type="AlphaFoldDB" id="A0A1I7YHP0"/>
<evidence type="ECO:0000256" key="2">
    <source>
        <dbReference type="ARBA" id="ARBA00022741"/>
    </source>
</evidence>
<keyword evidence="4" id="KW-0067">ATP-binding</keyword>
<dbReference type="SMART" id="SM01210">
    <property type="entry name" value="GARS_C"/>
    <property type="match status" value="1"/>
</dbReference>
<dbReference type="Gene3D" id="3.90.600.10">
    <property type="entry name" value="Phosphoribosylglycinamide synthetase, C-terminal domain"/>
    <property type="match status" value="1"/>
</dbReference>
<dbReference type="WBParaSite" id="L893_g16530.t1">
    <property type="protein sequence ID" value="L893_g16530.t1"/>
    <property type="gene ID" value="L893_g16530"/>
</dbReference>
<dbReference type="PANTHER" id="PTHR43472:SF1">
    <property type="entry name" value="PHOSPHORIBOSYLAMINE--GLYCINE LIGASE, CHLOROPLASTIC"/>
    <property type="match status" value="1"/>
</dbReference>
<dbReference type="Pfam" id="PF02843">
    <property type="entry name" value="GARS_C"/>
    <property type="match status" value="1"/>
</dbReference>
<sequence>LAAGGYPGDYAKGAPISGLDAAAKLTGKVFHAGTALKDGQVVTSGGRVLCATALGETVEAAQQQAYRLAAEIEWDGSFYRTDIGYRAIARERGEHQEIAIGLTVSLLTLLCLFPATADSGSGWSVLLDDQANLQLSDIRSERYRN</sequence>
<proteinExistence type="inferred from homology"/>
<evidence type="ECO:0000256" key="3">
    <source>
        <dbReference type="ARBA" id="ARBA00022755"/>
    </source>
</evidence>
<keyword evidence="9" id="KW-1185">Reference proteome</keyword>
<dbReference type="GO" id="GO:0005524">
    <property type="term" value="F:ATP binding"/>
    <property type="evidence" value="ECO:0007669"/>
    <property type="project" value="UniProtKB-KW"/>
</dbReference>
<evidence type="ECO:0000259" key="8">
    <source>
        <dbReference type="SMART" id="SM01210"/>
    </source>
</evidence>
<protein>
    <recommendedName>
        <fullName evidence="6">Glycinamide ribonucleotide synthetase</fullName>
    </recommendedName>
    <alternativeName>
        <fullName evidence="7">Phosphoribosylglycinamide synthetase</fullName>
    </alternativeName>
</protein>
<comment type="similarity">
    <text evidence="5">Belongs to the GARS family.</text>
</comment>
<dbReference type="GO" id="GO:0006164">
    <property type="term" value="P:purine nucleotide biosynthetic process"/>
    <property type="evidence" value="ECO:0007669"/>
    <property type="project" value="UniProtKB-KW"/>
</dbReference>
<dbReference type="GO" id="GO:0004637">
    <property type="term" value="F:phosphoribosylamine-glycine ligase activity"/>
    <property type="evidence" value="ECO:0007669"/>
    <property type="project" value="InterPro"/>
</dbReference>
<keyword evidence="3" id="KW-0658">Purine biosynthesis</keyword>
<evidence type="ECO:0000313" key="9">
    <source>
        <dbReference type="Proteomes" id="UP000095287"/>
    </source>
</evidence>
<keyword evidence="2" id="KW-0547">Nucleotide-binding</keyword>
<keyword evidence="1" id="KW-0436">Ligase</keyword>
<evidence type="ECO:0000256" key="7">
    <source>
        <dbReference type="ARBA" id="ARBA00042864"/>
    </source>
</evidence>
<evidence type="ECO:0000256" key="5">
    <source>
        <dbReference type="ARBA" id="ARBA00038345"/>
    </source>
</evidence>
<feature type="domain" description="Phosphoribosylglycinamide synthetase C-domain" evidence="8">
    <location>
        <begin position="1"/>
        <end position="88"/>
    </location>
</feature>
<evidence type="ECO:0000256" key="6">
    <source>
        <dbReference type="ARBA" id="ARBA00042242"/>
    </source>
</evidence>
<dbReference type="SUPFAM" id="SSF51246">
    <property type="entry name" value="Rudiment single hybrid motif"/>
    <property type="match status" value="1"/>
</dbReference>
<accession>A0A1I7YHP0</accession>
<dbReference type="InterPro" id="IPR000115">
    <property type="entry name" value="PRibGlycinamide_synth"/>
</dbReference>
<organism evidence="9 10">
    <name type="scientific">Steinernema glaseri</name>
    <dbReference type="NCBI Taxonomy" id="37863"/>
    <lineage>
        <taxon>Eukaryota</taxon>
        <taxon>Metazoa</taxon>
        <taxon>Ecdysozoa</taxon>
        <taxon>Nematoda</taxon>
        <taxon>Chromadorea</taxon>
        <taxon>Rhabditida</taxon>
        <taxon>Tylenchina</taxon>
        <taxon>Panagrolaimomorpha</taxon>
        <taxon>Strongyloidoidea</taxon>
        <taxon>Steinernematidae</taxon>
        <taxon>Steinernema</taxon>
    </lineage>
</organism>
<dbReference type="FunFam" id="3.90.600.10:FF:000001">
    <property type="entry name" value="Trifunctional purine biosynthetic protein adenosine-3"/>
    <property type="match status" value="1"/>
</dbReference>
<dbReference type="InterPro" id="IPR020560">
    <property type="entry name" value="PRibGlycinamide_synth_C-dom"/>
</dbReference>
<evidence type="ECO:0000256" key="1">
    <source>
        <dbReference type="ARBA" id="ARBA00022598"/>
    </source>
</evidence>
<dbReference type="PANTHER" id="PTHR43472">
    <property type="entry name" value="PHOSPHORIBOSYLAMINE--GLYCINE LIGASE"/>
    <property type="match status" value="1"/>
</dbReference>
<dbReference type="Proteomes" id="UP000095287">
    <property type="component" value="Unplaced"/>
</dbReference>
<dbReference type="InterPro" id="IPR011054">
    <property type="entry name" value="Rudment_hybrid_motif"/>
</dbReference>
<evidence type="ECO:0000256" key="4">
    <source>
        <dbReference type="ARBA" id="ARBA00022840"/>
    </source>
</evidence>
<name>A0A1I7YHP0_9BILA</name>
<evidence type="ECO:0000313" key="10">
    <source>
        <dbReference type="WBParaSite" id="L893_g16530.t1"/>
    </source>
</evidence>
<dbReference type="InterPro" id="IPR037123">
    <property type="entry name" value="PRibGlycinamide_synth_C_sf"/>
</dbReference>